<dbReference type="Pfam" id="PF01843">
    <property type="entry name" value="DIL"/>
    <property type="match status" value="1"/>
</dbReference>
<dbReference type="GO" id="GO:0016459">
    <property type="term" value="C:myosin complex"/>
    <property type="evidence" value="ECO:0007669"/>
    <property type="project" value="UniProtKB-KW"/>
</dbReference>
<evidence type="ECO:0000313" key="12">
    <source>
        <dbReference type="EMBL" id="KFD56576.1"/>
    </source>
</evidence>
<evidence type="ECO:0000256" key="9">
    <source>
        <dbReference type="SAM" id="Coils"/>
    </source>
</evidence>
<dbReference type="InterPro" id="IPR036961">
    <property type="entry name" value="Kinesin_motor_dom_sf"/>
</dbReference>
<dbReference type="SUPFAM" id="SSF52540">
    <property type="entry name" value="P-loop containing nucleoside triphosphate hydrolases"/>
    <property type="match status" value="2"/>
</dbReference>
<dbReference type="PROSITE" id="PS51456">
    <property type="entry name" value="MYOSIN_MOTOR"/>
    <property type="match status" value="1"/>
</dbReference>
<keyword evidence="2 8" id="KW-0547">Nucleotide-binding</keyword>
<keyword evidence="4 9" id="KW-0175">Coiled coil</keyword>
<dbReference type="GO" id="GO:0016020">
    <property type="term" value="C:membrane"/>
    <property type="evidence" value="ECO:0007669"/>
    <property type="project" value="TreeGrafter"/>
</dbReference>
<feature type="region of interest" description="Actin-binding" evidence="8">
    <location>
        <begin position="643"/>
        <end position="665"/>
    </location>
</feature>
<evidence type="ECO:0000256" key="1">
    <source>
        <dbReference type="ARBA" id="ARBA00008314"/>
    </source>
</evidence>
<dbReference type="InterPro" id="IPR001609">
    <property type="entry name" value="Myosin_head_motor_dom-like"/>
</dbReference>
<dbReference type="SMART" id="SM01132">
    <property type="entry name" value="DIL"/>
    <property type="match status" value="1"/>
</dbReference>
<reference evidence="12 14" key="1">
    <citation type="journal article" date="2014" name="Nat. Genet.">
        <title>Genome and transcriptome of the porcine whipworm Trichuris suis.</title>
        <authorList>
            <person name="Jex A.R."/>
            <person name="Nejsum P."/>
            <person name="Schwarz E.M."/>
            <person name="Hu L."/>
            <person name="Young N.D."/>
            <person name="Hall R.S."/>
            <person name="Korhonen P.K."/>
            <person name="Liao S."/>
            <person name="Thamsborg S."/>
            <person name="Xia J."/>
            <person name="Xu P."/>
            <person name="Wang S."/>
            <person name="Scheerlinck J.P."/>
            <person name="Hofmann A."/>
            <person name="Sternberg P.W."/>
            <person name="Wang J."/>
            <person name="Gasser R.B."/>
        </authorList>
    </citation>
    <scope>NUCLEOTIDE SEQUENCE [LARGE SCALE GENOMIC DNA]</scope>
    <source>
        <strain evidence="13">DCEP-RM93F</strain>
        <strain evidence="12">DCEP-RM93M</strain>
    </source>
</reference>
<keyword evidence="3 8" id="KW-0067">ATP-binding</keyword>
<evidence type="ECO:0008006" key="15">
    <source>
        <dbReference type="Google" id="ProtNLM"/>
    </source>
</evidence>
<evidence type="ECO:0000256" key="5">
    <source>
        <dbReference type="ARBA" id="ARBA00023123"/>
    </source>
</evidence>
<dbReference type="EMBL" id="KL363193">
    <property type="protein sequence ID" value="KFD56576.1"/>
    <property type="molecule type" value="Genomic_DNA"/>
</dbReference>
<dbReference type="PRINTS" id="PR00193">
    <property type="entry name" value="MYOSINHEAVY"/>
</dbReference>
<dbReference type="InterPro" id="IPR002710">
    <property type="entry name" value="Dilute_dom"/>
</dbReference>
<protein>
    <recommendedName>
        <fullName evidence="15">Myosin head</fullName>
    </recommendedName>
</protein>
<dbReference type="Pfam" id="PF00063">
    <property type="entry name" value="Myosin_head"/>
    <property type="match status" value="1"/>
</dbReference>
<proteinExistence type="inferred from homology"/>
<dbReference type="InterPro" id="IPR027417">
    <property type="entry name" value="P-loop_NTPase"/>
</dbReference>
<feature type="domain" description="Myosin motor" evidence="11">
    <location>
        <begin position="75"/>
        <end position="764"/>
    </location>
</feature>
<dbReference type="GO" id="GO:0051015">
    <property type="term" value="F:actin filament binding"/>
    <property type="evidence" value="ECO:0007669"/>
    <property type="project" value="TreeGrafter"/>
</dbReference>
<evidence type="ECO:0000259" key="11">
    <source>
        <dbReference type="PROSITE" id="PS51456"/>
    </source>
</evidence>
<dbReference type="SMART" id="SM00015">
    <property type="entry name" value="IQ"/>
    <property type="match status" value="4"/>
</dbReference>
<dbReference type="PANTHER" id="PTHR13140">
    <property type="entry name" value="MYOSIN"/>
    <property type="match status" value="1"/>
</dbReference>
<evidence type="ECO:0000256" key="2">
    <source>
        <dbReference type="ARBA" id="ARBA00022741"/>
    </source>
</evidence>
<feature type="domain" description="Dilute" evidence="10">
    <location>
        <begin position="1352"/>
        <end position="1616"/>
    </location>
</feature>
<evidence type="ECO:0000259" key="10">
    <source>
        <dbReference type="PROSITE" id="PS51126"/>
    </source>
</evidence>
<comment type="similarity">
    <text evidence="1 8">Belongs to the TRAFAC class myosin-kinesin ATPase superfamily. Myosin family.</text>
</comment>
<name>A0A085MH80_9BILA</name>
<dbReference type="PANTHER" id="PTHR13140:SF706">
    <property type="entry name" value="DILUTE CLASS UNCONVENTIONAL MYOSIN, ISOFORM C"/>
    <property type="match status" value="1"/>
</dbReference>
<dbReference type="Gene3D" id="3.40.850.10">
    <property type="entry name" value="Kinesin motor domain"/>
    <property type="match status" value="1"/>
</dbReference>
<sequence length="1664" mass="191456">MSKCESDSHARLRLVKGAAIWVHDPVDVWRRAKLVRDIGPNDSVMHVEVGEGEIQVVQLKIEHPLPFLRNPDLLLNVQDLTALSYMNEPDVLFALKNRFELGHIYTYCGIVLVAVNPYQECDLYNDVIKQLYCRKNVRQLDPHIYAVAEEAFASMNSFKKNQSIIVSGESGAGKTVSAKHVMEYLAHGCSMKRGRSSSDGVPIDVQILACNPLIEAMLLANDNSSRFGKFLQLLFENGKTLMGARLETYLLEKCRVVSQCKGERNYHIFYQLCAARNDDPLLAGLGLSEPDDFYYLKQGQAPRLSGVSDMSAYRETKNALSIYGLKEDDMRSIFRILAGLLHWGNLAFTDDPEKSRSSHCATSVSVNEAFHLCTDLLMLNADDIARCLTTRILQAGREKLVKPLNASEAASFRDAMAKFIYERLFAWIVDRVNENLFVATSSGTEQFIGVLDIYGFEIFDSNSFEQFCINYANEVLQQQFNKQVFKREQAEYIKESIEWSYIDYVDNQPCLDLIEGNLGIYDLLDQECKLPSPSDGNWFVLMTGRDECSKSAYFDVPKIRSNRLSFFVKHFAGTVNYTVDGFTEKNLDSVNTELHTVLKNSKLPLLARLLCDERDKRLSSNCQGSQASNKQKLTVAFKFRQSLEALKSLLDQTMLHYVRCIKPNDEKKQLVFHNARVIQQLRACGVMETIRISAAGFPSRWKYEDFARRYFILLKKLKRSSQETARTRCELICRALLEEDAFRLGQTQVFFRSGQVALLESARLKRQEDAATLIQKVFRGYVARKRFLKMRRSVLTIQHFGRAWLAWRWTRFIQMYVAAILIQSFFKMVVTRKRFLNLQFTAITMQRAYRANNLKKQCLKAISSVAIENRSAIVIQKYARMWLARRKFLSKRRDVILIQCAVRRWLAQKKFQRLRVSSTIFFWRTIFVSANAFVIQQETGLVSRKPVVNFGLEKKVIELHEKLTDAIKTKEHYSELSTQAESMLNDEKEELVKLQQEFLGAEKSLLTKVSFLARIVARYSDTDESVILRDLKCSEAFGYGDKERVFVDQQAVPAWASLEKPKVENDQLAIILEQNDLSSKLMAEVKQLRCRLDHFDIESKIKQGRCGYIDRLVDRSRAIALEDENRNLKRQISDLNSMISFPNRDVYAFVNALTTQLHACEEQNREIRTLLELHVQKTACCGVQQTDALVQAYLKQKDIIELLVSSLKEKSELCEALLEENARLCESAAAAKSSQRTALRTTELSSYLRMELNDSQRQILELKRRLFLPSCDYNESRESQEVFDIGDNEEALDSLGMLFVQNVEAFTAAVVKNAKYKKDEVDEGLSSSQTAVLIVMAIRYYDHTEENEKAGMQLLVALNDKVWIALQARTDLSACLHWLDVYRRLSNLLRQYSGTVQECMTTELKELMRRYRFRNVRAREMKRFCTLLVVDMFQKLMKECIEPFIIPLIVPGLIEYECEKDMRTKEPLFYLLLHYLDKVYNEAESLDMEINALSAIFYHVSSLIASTAFKEIMYRANLCNFTSAIRIRHNLSSLECWLRRHNFADVTATLQPLFQVTHLLQTRKSEKDVSCWNEMCSSLTVSQIVQLLRNYTPMEAFESKPSPAFIQFVEVSLRSERSGKENEKSLMTSMPAFDGSNPFQFTPNCVDLASVEVPTFLKDCARKF</sequence>
<dbReference type="Gene3D" id="1.20.120.720">
    <property type="entry name" value="Myosin VI head, motor domain, U50 subdomain"/>
    <property type="match status" value="1"/>
</dbReference>
<dbReference type="GO" id="GO:0005524">
    <property type="term" value="F:ATP binding"/>
    <property type="evidence" value="ECO:0007669"/>
    <property type="project" value="UniProtKB-UniRule"/>
</dbReference>
<dbReference type="PROSITE" id="PS51126">
    <property type="entry name" value="DILUTE"/>
    <property type="match status" value="1"/>
</dbReference>
<keyword evidence="14" id="KW-1185">Reference proteome</keyword>
<feature type="coiled-coil region" evidence="9">
    <location>
        <begin position="977"/>
        <end position="1004"/>
    </location>
</feature>
<dbReference type="Gene3D" id="1.20.58.530">
    <property type="match status" value="1"/>
</dbReference>
<dbReference type="GO" id="GO:0005737">
    <property type="term" value="C:cytoplasm"/>
    <property type="evidence" value="ECO:0007669"/>
    <property type="project" value="TreeGrafter"/>
</dbReference>
<dbReference type="Gene3D" id="1.20.5.190">
    <property type="match status" value="3"/>
</dbReference>
<evidence type="ECO:0000256" key="8">
    <source>
        <dbReference type="PROSITE-ProRule" id="PRU00782"/>
    </source>
</evidence>
<dbReference type="Pfam" id="PF00612">
    <property type="entry name" value="IQ"/>
    <property type="match status" value="4"/>
</dbReference>
<dbReference type="SMART" id="SM00242">
    <property type="entry name" value="MYSc"/>
    <property type="match status" value="1"/>
</dbReference>
<dbReference type="PROSITE" id="PS50096">
    <property type="entry name" value="IQ"/>
    <property type="match status" value="2"/>
</dbReference>
<dbReference type="InterPro" id="IPR000048">
    <property type="entry name" value="IQ_motif_EF-hand-BS"/>
</dbReference>
<evidence type="ECO:0000256" key="4">
    <source>
        <dbReference type="ARBA" id="ARBA00023054"/>
    </source>
</evidence>
<evidence type="ECO:0000256" key="6">
    <source>
        <dbReference type="ARBA" id="ARBA00023175"/>
    </source>
</evidence>
<dbReference type="FunFam" id="1.10.10.820:FF:000001">
    <property type="entry name" value="Myosin heavy chain"/>
    <property type="match status" value="1"/>
</dbReference>
<dbReference type="Gene3D" id="6.20.240.20">
    <property type="match status" value="1"/>
</dbReference>
<dbReference type="GO" id="GO:0000146">
    <property type="term" value="F:microfilament motor activity"/>
    <property type="evidence" value="ECO:0007669"/>
    <property type="project" value="TreeGrafter"/>
</dbReference>
<dbReference type="Gene3D" id="1.10.10.820">
    <property type="match status" value="1"/>
</dbReference>
<keyword evidence="5 8" id="KW-0518">Myosin</keyword>
<dbReference type="Proteomes" id="UP000030764">
    <property type="component" value="Unassembled WGS sequence"/>
</dbReference>
<evidence type="ECO:0000313" key="13">
    <source>
        <dbReference type="EMBL" id="KFD71101.1"/>
    </source>
</evidence>
<dbReference type="EMBL" id="KL367484">
    <property type="protein sequence ID" value="KFD71101.1"/>
    <property type="molecule type" value="Genomic_DNA"/>
</dbReference>
<evidence type="ECO:0000256" key="7">
    <source>
        <dbReference type="ARBA" id="ARBA00023203"/>
    </source>
</evidence>
<gene>
    <name evidence="12" type="ORF">M513_02680</name>
    <name evidence="13" type="ORF">M514_02680</name>
</gene>
<keyword evidence="7 8" id="KW-0009">Actin-binding</keyword>
<organism evidence="12 14">
    <name type="scientific">Trichuris suis</name>
    <name type="common">pig whipworm</name>
    <dbReference type="NCBI Taxonomy" id="68888"/>
    <lineage>
        <taxon>Eukaryota</taxon>
        <taxon>Metazoa</taxon>
        <taxon>Ecdysozoa</taxon>
        <taxon>Nematoda</taxon>
        <taxon>Enoplea</taxon>
        <taxon>Dorylaimia</taxon>
        <taxon>Trichinellida</taxon>
        <taxon>Trichuridae</taxon>
        <taxon>Trichuris</taxon>
    </lineage>
</organism>
<dbReference type="Proteomes" id="UP000030758">
    <property type="component" value="Unassembled WGS sequence"/>
</dbReference>
<accession>A0A085MH80</accession>
<evidence type="ECO:0000256" key="3">
    <source>
        <dbReference type="ARBA" id="ARBA00022840"/>
    </source>
</evidence>
<dbReference type="CDD" id="cd23767">
    <property type="entry name" value="IQCD"/>
    <property type="match status" value="1"/>
</dbReference>
<evidence type="ECO:0000313" key="14">
    <source>
        <dbReference type="Proteomes" id="UP000030764"/>
    </source>
</evidence>
<dbReference type="GO" id="GO:0007015">
    <property type="term" value="P:actin filament organization"/>
    <property type="evidence" value="ECO:0007669"/>
    <property type="project" value="TreeGrafter"/>
</dbReference>
<feature type="binding site" evidence="8">
    <location>
        <begin position="168"/>
        <end position="175"/>
    </location>
    <ligand>
        <name>ATP</name>
        <dbReference type="ChEBI" id="CHEBI:30616"/>
    </ligand>
</feature>
<keyword evidence="6 8" id="KW-0505">Motor protein</keyword>